<evidence type="ECO:0000256" key="1">
    <source>
        <dbReference type="ARBA" id="ARBA00004141"/>
    </source>
</evidence>
<keyword evidence="10" id="KW-1185">Reference proteome</keyword>
<evidence type="ECO:0000313" key="9">
    <source>
        <dbReference type="EMBL" id="EGB14419.1"/>
    </source>
</evidence>
<dbReference type="SMR" id="F0JCC1"/>
<dbReference type="GO" id="GO:0009242">
    <property type="term" value="P:colanic acid biosynthetic process"/>
    <property type="evidence" value="ECO:0007669"/>
    <property type="project" value="TreeGrafter"/>
</dbReference>
<dbReference type="InterPro" id="IPR017464">
    <property type="entry name" value="Sugar_tfrase_EpsB_2"/>
</dbReference>
<feature type="transmembrane region" description="Helical" evidence="7">
    <location>
        <begin position="45"/>
        <end position="67"/>
    </location>
</feature>
<evidence type="ECO:0000313" key="10">
    <source>
        <dbReference type="Proteomes" id="UP000007845"/>
    </source>
</evidence>
<dbReference type="RefSeq" id="WP_014321847.1">
    <property type="nucleotide sequence ID" value="NC_016803.1"/>
</dbReference>
<dbReference type="AlphaFoldDB" id="F0JCC1"/>
<dbReference type="KEGG" id="ddn:DND132_1207"/>
<evidence type="ECO:0000259" key="8">
    <source>
        <dbReference type="Pfam" id="PF02397"/>
    </source>
</evidence>
<dbReference type="NCBIfam" id="TIGR03013">
    <property type="entry name" value="EpsB_2"/>
    <property type="match status" value="1"/>
</dbReference>
<evidence type="ECO:0000256" key="6">
    <source>
        <dbReference type="ARBA" id="ARBA00023136"/>
    </source>
</evidence>
<dbReference type="STRING" id="641491.DND132_1207"/>
<keyword evidence="5 7" id="KW-1133">Transmembrane helix</keyword>
<evidence type="ECO:0000256" key="7">
    <source>
        <dbReference type="SAM" id="Phobius"/>
    </source>
</evidence>
<gene>
    <name evidence="9" type="ORF">DND132_1207</name>
</gene>
<dbReference type="Proteomes" id="UP000007845">
    <property type="component" value="Chromosome"/>
</dbReference>
<dbReference type="OrthoDB" id="9808602at2"/>
<proteinExistence type="inferred from homology"/>
<dbReference type="EMBL" id="CP003220">
    <property type="protein sequence ID" value="EGB14419.1"/>
    <property type="molecule type" value="Genomic_DNA"/>
</dbReference>
<dbReference type="GO" id="GO:0016020">
    <property type="term" value="C:membrane"/>
    <property type="evidence" value="ECO:0007669"/>
    <property type="project" value="UniProtKB-SubCell"/>
</dbReference>
<feature type="transmembrane region" description="Helical" evidence="7">
    <location>
        <begin position="74"/>
        <end position="93"/>
    </location>
</feature>
<feature type="domain" description="Bacterial sugar transferase" evidence="8">
    <location>
        <begin position="264"/>
        <end position="448"/>
    </location>
</feature>
<dbReference type="PANTHER" id="PTHR30576:SF21">
    <property type="entry name" value="UDP-GLUCOSE:UNDECAPRENYL-PHOSPHATE GLUCOSE-1-PHOSPHATE TRANSFERASE"/>
    <property type="match status" value="1"/>
</dbReference>
<dbReference type="InterPro" id="IPR003362">
    <property type="entry name" value="Bact_transf"/>
</dbReference>
<sequence>MVAIASVRVFKDFLLLVLALFLCSVMLYNEPTEMLALFEGRPADVSVLIGVILVSFLVVHIIVHYLAPSRNAGALGLVISLIVASNMTFFIYWQTDLFKRLEEMILVLLCLFGLNHTLWLLFSSYWRKIPGLVHRVIIVGNGQLAQDMRLLAAQSGGRYEFKDYVECRSGDFADPAAQVDHPTNRILEAARRAKASKIVVSLTERRAAFPLQEILDCKLSGIEVLEAPEFYERVNQKLMLEKITPSWFIFAKGFKIIGIRRFGKRVLDVILSLIGIILVSPILPLVMIGIKLDSPGPVLFKQIRVGKGDKEFIIYKFRSMRQDAERKSGAVWARENDNRITRFGQFLRKSRIDEIPQLFNVLMGSMSLIGPRPERPEFVRELKKIVPYYAERHFVKPGITGWAQVCYPYGASVEDAFEKLRYDLYYIKNYSLWFDFRIMFKTVLVMLKKMGR</sequence>
<reference evidence="9 10" key="1">
    <citation type="journal article" date="2011" name="J. Bacteriol.">
        <title>Genome sequence of the mercury-methylating strain Desulfovibrio desulfuricans ND132.</title>
        <authorList>
            <person name="Brown S.D."/>
            <person name="Gilmour C.C."/>
            <person name="Kucken A.M."/>
            <person name="Wall J.D."/>
            <person name="Elias D.A."/>
            <person name="Brandt C.C."/>
            <person name="Podar M."/>
            <person name="Chertkov O."/>
            <person name="Held B."/>
            <person name="Bruce D.C."/>
            <person name="Detter J.C."/>
            <person name="Tapia R."/>
            <person name="Han C.S."/>
            <person name="Goodwin L.A."/>
            <person name="Cheng J.F."/>
            <person name="Pitluck S."/>
            <person name="Woyke T."/>
            <person name="Mikhailova N."/>
            <person name="Ivanova N.N."/>
            <person name="Han J."/>
            <person name="Lucas S."/>
            <person name="Lapidus A.L."/>
            <person name="Land M.L."/>
            <person name="Hauser L.J."/>
            <person name="Palumbo A.V."/>
        </authorList>
    </citation>
    <scope>NUCLEOTIDE SEQUENCE [LARGE SCALE GENOMIC DNA]</scope>
    <source>
        <strain evidence="9 10">ND132</strain>
    </source>
</reference>
<feature type="transmembrane region" description="Helical" evidence="7">
    <location>
        <begin position="269"/>
        <end position="290"/>
    </location>
</feature>
<keyword evidence="4 7" id="KW-0812">Transmembrane</keyword>
<dbReference type="HOGENOM" id="CLU_024920_0_0_7"/>
<comment type="subcellular location">
    <subcellularLocation>
        <location evidence="1">Membrane</location>
        <topology evidence="1">Multi-pass membrane protein</topology>
    </subcellularLocation>
</comment>
<keyword evidence="3 9" id="KW-0808">Transferase</keyword>
<evidence type="ECO:0000256" key="2">
    <source>
        <dbReference type="ARBA" id="ARBA00006464"/>
    </source>
</evidence>
<dbReference type="PANTHER" id="PTHR30576">
    <property type="entry name" value="COLANIC BIOSYNTHESIS UDP-GLUCOSE LIPID CARRIER TRANSFERASE"/>
    <property type="match status" value="1"/>
</dbReference>
<dbReference type="GO" id="GO:0089702">
    <property type="term" value="F:undecaprenyl-phosphate glucose phosphotransferase activity"/>
    <property type="evidence" value="ECO:0007669"/>
    <property type="project" value="TreeGrafter"/>
</dbReference>
<evidence type="ECO:0000256" key="4">
    <source>
        <dbReference type="ARBA" id="ARBA00022692"/>
    </source>
</evidence>
<feature type="transmembrane region" description="Helical" evidence="7">
    <location>
        <begin position="105"/>
        <end position="126"/>
    </location>
</feature>
<protein>
    <submittedName>
        <fullName evidence="9">Sugar transferase, PEP-CTERM system associated</fullName>
    </submittedName>
</protein>
<dbReference type="NCBIfam" id="TIGR03025">
    <property type="entry name" value="EPS_sugtrans"/>
    <property type="match status" value="1"/>
</dbReference>
<dbReference type="InterPro" id="IPR017475">
    <property type="entry name" value="EPS_sugar_tfrase"/>
</dbReference>
<accession>F0JCC1</accession>
<dbReference type="Pfam" id="PF02397">
    <property type="entry name" value="Bac_transf"/>
    <property type="match status" value="1"/>
</dbReference>
<comment type="similarity">
    <text evidence="2">Belongs to the bacterial sugar transferase family.</text>
</comment>
<evidence type="ECO:0000256" key="3">
    <source>
        <dbReference type="ARBA" id="ARBA00022679"/>
    </source>
</evidence>
<evidence type="ECO:0000256" key="5">
    <source>
        <dbReference type="ARBA" id="ARBA00022989"/>
    </source>
</evidence>
<organism evidence="9 10">
    <name type="scientific">Pseudodesulfovibrio mercurii</name>
    <dbReference type="NCBI Taxonomy" id="641491"/>
    <lineage>
        <taxon>Bacteria</taxon>
        <taxon>Pseudomonadati</taxon>
        <taxon>Thermodesulfobacteriota</taxon>
        <taxon>Desulfovibrionia</taxon>
        <taxon>Desulfovibrionales</taxon>
        <taxon>Desulfovibrionaceae</taxon>
    </lineage>
</organism>
<keyword evidence="6 7" id="KW-0472">Membrane</keyword>
<name>F0JCC1_9BACT</name>
<dbReference type="eggNOG" id="COG2148">
    <property type="taxonomic scope" value="Bacteria"/>
</dbReference>